<keyword evidence="2" id="KW-1185">Reference proteome</keyword>
<dbReference type="Proteomes" id="UP000598146">
    <property type="component" value="Unassembled WGS sequence"/>
</dbReference>
<comment type="caution">
    <text evidence="1">The sequence shown here is derived from an EMBL/GenBank/DDBJ whole genome shotgun (WGS) entry which is preliminary data.</text>
</comment>
<evidence type="ECO:0000313" key="2">
    <source>
        <dbReference type="Proteomes" id="UP000598146"/>
    </source>
</evidence>
<protein>
    <submittedName>
        <fullName evidence="1">Uncharacterized protein</fullName>
    </submittedName>
</protein>
<reference evidence="1" key="1">
    <citation type="submission" date="2020-11" db="EMBL/GenBank/DDBJ databases">
        <title>Isolation and identification of active actinomycetes.</title>
        <authorList>
            <person name="Sun X."/>
        </authorList>
    </citation>
    <scope>NUCLEOTIDE SEQUENCE</scope>
    <source>
        <strain evidence="1">NEAU-A11</strain>
    </source>
</reference>
<accession>A0A931C6V3</accession>
<dbReference type="AlphaFoldDB" id="A0A931C6V3"/>
<proteinExistence type="predicted"/>
<dbReference type="EMBL" id="JADQTO010000004">
    <property type="protein sequence ID" value="MBG0561757.1"/>
    <property type="molecule type" value="Genomic_DNA"/>
</dbReference>
<organism evidence="1 2">
    <name type="scientific">Actinoplanes aureus</name>
    <dbReference type="NCBI Taxonomy" id="2792083"/>
    <lineage>
        <taxon>Bacteria</taxon>
        <taxon>Bacillati</taxon>
        <taxon>Actinomycetota</taxon>
        <taxon>Actinomycetes</taxon>
        <taxon>Micromonosporales</taxon>
        <taxon>Micromonosporaceae</taxon>
        <taxon>Actinoplanes</taxon>
    </lineage>
</organism>
<gene>
    <name evidence="1" type="ORF">I4J89_09805</name>
</gene>
<sequence>MIDRLHQPFRTQLIPLILPGDSVAVGSAGLLDELTQRQGKEIGSIATTVEVGQWLEPGDGNNGLGRVTATVVAGSGKREASGQGEVTFDVESTNCADMAHVAYHWSSAMHRAQSPEAASTIRHRWTRAKPD</sequence>
<evidence type="ECO:0000313" key="1">
    <source>
        <dbReference type="EMBL" id="MBG0561757.1"/>
    </source>
</evidence>
<name>A0A931C6V3_9ACTN</name>